<evidence type="ECO:0000313" key="2">
    <source>
        <dbReference type="EMBL" id="EKX72304.1"/>
    </source>
</evidence>
<feature type="signal peptide" evidence="1">
    <location>
        <begin position="1"/>
        <end position="21"/>
    </location>
</feature>
<keyword evidence="3" id="KW-1185">Reference proteome</keyword>
<feature type="chain" id="PRO_5003952329" description="Signal peptide containing protein" evidence="1">
    <location>
        <begin position="22"/>
        <end position="411"/>
    </location>
</feature>
<dbReference type="RefSeq" id="XP_004831756.1">
    <property type="nucleotide sequence ID" value="XM_004831699.1"/>
</dbReference>
<dbReference type="Proteomes" id="UP000031512">
    <property type="component" value="Unassembled WGS sequence"/>
</dbReference>
<organism evidence="2 3">
    <name type="scientific">Theileria equi strain WA</name>
    <dbReference type="NCBI Taxonomy" id="1537102"/>
    <lineage>
        <taxon>Eukaryota</taxon>
        <taxon>Sar</taxon>
        <taxon>Alveolata</taxon>
        <taxon>Apicomplexa</taxon>
        <taxon>Aconoidasida</taxon>
        <taxon>Piroplasmida</taxon>
        <taxon>Theileriidae</taxon>
        <taxon>Theileria</taxon>
    </lineage>
</organism>
<evidence type="ECO:0000313" key="3">
    <source>
        <dbReference type="Proteomes" id="UP000031512"/>
    </source>
</evidence>
<evidence type="ECO:0000256" key="1">
    <source>
        <dbReference type="SAM" id="SignalP"/>
    </source>
</evidence>
<reference evidence="2 3" key="1">
    <citation type="journal article" date="2012" name="BMC Genomics">
        <title>Comparative genomic analysis and phylogenetic position of Theileria equi.</title>
        <authorList>
            <person name="Kappmeyer L.S."/>
            <person name="Thiagarajan M."/>
            <person name="Herndon D.R."/>
            <person name="Ramsay J.D."/>
            <person name="Caler E."/>
            <person name="Djikeng A."/>
            <person name="Gillespie J.J."/>
            <person name="Lau A.O."/>
            <person name="Roalson E.H."/>
            <person name="Silva J.C."/>
            <person name="Silva M.G."/>
            <person name="Suarez C.E."/>
            <person name="Ueti M.W."/>
            <person name="Nene V.M."/>
            <person name="Mealey R.H."/>
            <person name="Knowles D.P."/>
            <person name="Brayton K.A."/>
        </authorList>
    </citation>
    <scope>NUCLEOTIDE SEQUENCE [LARGE SCALE GENOMIC DNA]</scope>
    <source>
        <strain evidence="2 3">WA</strain>
    </source>
</reference>
<dbReference type="VEuPathDB" id="PiroplasmaDB:BEWA_047690"/>
<gene>
    <name evidence="2" type="ORF">BEWA_047690</name>
</gene>
<evidence type="ECO:0008006" key="4">
    <source>
        <dbReference type="Google" id="ProtNLM"/>
    </source>
</evidence>
<accession>L1LAN3</accession>
<name>L1LAN3_THEEQ</name>
<sequence length="411" mass="45125">MDYKLLPGILATIAFMRVSVAAPDPALVQQLEALKGELEVISRGVEKAKNDRSEMLEKANAADAYAKRFASSSAPLEPDVTQIETIKTEITTAFDDEKVRIMELATAISDSIAEIDTFLAGDASDDEANAKIASVTTARDQHQTASDDLANTYTNIEARFALLVASKAMVQNAIVGEFWKNASNVPGSENLPLYDTFRTEDVKTITISRIIEVSRTYHGVVRGFCQEFDVLKDNLTAKVEDARKLCAEFGTLVAQNPTSEAHKRANEDVAAIKKKLDDVVGPAMAHIDAKKTLVEEDLAVIADCRDVLEGLADNNALDGDVNSKCVKYFAKTVKDENDARKDIADVRTDAVKRVDDFLVEIRRVVDRLKTQPRKSDNKEPQADLRGKEDANGMEGLGFKYAILFASLLVMF</sequence>
<dbReference type="GeneID" id="15804007"/>
<keyword evidence="1" id="KW-0732">Signal</keyword>
<proteinExistence type="predicted"/>
<protein>
    <recommendedName>
        <fullName evidence="4">Signal peptide containing protein</fullName>
    </recommendedName>
</protein>
<dbReference type="EMBL" id="ACOU01000007">
    <property type="protein sequence ID" value="EKX72304.1"/>
    <property type="molecule type" value="Genomic_DNA"/>
</dbReference>
<dbReference type="AlphaFoldDB" id="L1LAN3"/>
<dbReference type="KEGG" id="beq:BEWA_047690"/>
<comment type="caution">
    <text evidence="2">The sequence shown here is derived from an EMBL/GenBank/DDBJ whole genome shotgun (WGS) entry which is preliminary data.</text>
</comment>